<name>A0A918AFT2_9ACTN</name>
<sequence length="89" mass="10100">MQDGELVVPRRHRHEQIYWGGALVPTLVREFSLQVSGFVPGRIWDRIVRKGFLKQAGCLIKGRSASDGSEVLLPYRLTEYGKEDDASQK</sequence>
<evidence type="ECO:0000313" key="1">
    <source>
        <dbReference type="EMBL" id="GGP16656.1"/>
    </source>
</evidence>
<keyword evidence="2" id="KW-1185">Reference proteome</keyword>
<organism evidence="1 2">
    <name type="scientific">Nonomuraea glycinis</name>
    <dbReference type="NCBI Taxonomy" id="2047744"/>
    <lineage>
        <taxon>Bacteria</taxon>
        <taxon>Bacillati</taxon>
        <taxon>Actinomycetota</taxon>
        <taxon>Actinomycetes</taxon>
        <taxon>Streptosporangiales</taxon>
        <taxon>Streptosporangiaceae</taxon>
        <taxon>Nonomuraea</taxon>
    </lineage>
</organism>
<proteinExistence type="predicted"/>
<dbReference type="AlphaFoldDB" id="A0A918AFT2"/>
<accession>A0A918AFT2</accession>
<comment type="caution">
    <text evidence="1">The sequence shown here is derived from an EMBL/GenBank/DDBJ whole genome shotgun (WGS) entry which is preliminary data.</text>
</comment>
<dbReference type="Proteomes" id="UP000660745">
    <property type="component" value="Unassembled WGS sequence"/>
</dbReference>
<protein>
    <submittedName>
        <fullName evidence="1">Uncharacterized protein</fullName>
    </submittedName>
</protein>
<dbReference type="EMBL" id="BMNK01000021">
    <property type="protein sequence ID" value="GGP16656.1"/>
    <property type="molecule type" value="Genomic_DNA"/>
</dbReference>
<reference evidence="1" key="1">
    <citation type="journal article" date="2014" name="Int. J. Syst. Evol. Microbiol.">
        <title>Complete genome sequence of Corynebacterium casei LMG S-19264T (=DSM 44701T), isolated from a smear-ripened cheese.</title>
        <authorList>
            <consortium name="US DOE Joint Genome Institute (JGI-PGF)"/>
            <person name="Walter F."/>
            <person name="Albersmeier A."/>
            <person name="Kalinowski J."/>
            <person name="Ruckert C."/>
        </authorList>
    </citation>
    <scope>NUCLEOTIDE SEQUENCE</scope>
    <source>
        <strain evidence="1">CGMCC 4.7430</strain>
    </source>
</reference>
<evidence type="ECO:0000313" key="2">
    <source>
        <dbReference type="Proteomes" id="UP000660745"/>
    </source>
</evidence>
<gene>
    <name evidence="1" type="ORF">GCM10012278_81370</name>
</gene>
<reference evidence="1" key="2">
    <citation type="submission" date="2020-09" db="EMBL/GenBank/DDBJ databases">
        <authorList>
            <person name="Sun Q."/>
            <person name="Zhou Y."/>
        </authorList>
    </citation>
    <scope>NUCLEOTIDE SEQUENCE</scope>
    <source>
        <strain evidence="1">CGMCC 4.7430</strain>
    </source>
</reference>